<gene>
    <name evidence="4" type="ORF">PMAYCL1PPCAC_19239</name>
</gene>
<dbReference type="Gene3D" id="3.30.710.10">
    <property type="entry name" value="Potassium Channel Kv1.1, Chain A"/>
    <property type="match status" value="1"/>
</dbReference>
<evidence type="ECO:0000259" key="3">
    <source>
        <dbReference type="PROSITE" id="PS50097"/>
    </source>
</evidence>
<comment type="caution">
    <text evidence="4">The sequence shown here is derived from an EMBL/GenBank/DDBJ whole genome shotgun (WGS) entry which is preliminary data.</text>
</comment>
<feature type="domain" description="BTB" evidence="3">
    <location>
        <begin position="1"/>
        <end position="57"/>
    </location>
</feature>
<dbReference type="InterPro" id="IPR011705">
    <property type="entry name" value="BACK"/>
</dbReference>
<dbReference type="Proteomes" id="UP001328107">
    <property type="component" value="Unassembled WGS sequence"/>
</dbReference>
<dbReference type="Gene3D" id="1.25.40.420">
    <property type="match status" value="1"/>
</dbReference>
<keyword evidence="5" id="KW-1185">Reference proteome</keyword>
<name>A0AAN5CRJ8_9BILA</name>
<dbReference type="PANTHER" id="PTHR24412">
    <property type="entry name" value="KELCH PROTEIN"/>
    <property type="match status" value="1"/>
</dbReference>
<evidence type="ECO:0000313" key="4">
    <source>
        <dbReference type="EMBL" id="GMR49044.1"/>
    </source>
</evidence>
<feature type="non-terminal residue" evidence="4">
    <location>
        <position position="153"/>
    </location>
</feature>
<accession>A0AAN5CRJ8</accession>
<dbReference type="CDD" id="cd14733">
    <property type="entry name" value="BACK"/>
    <property type="match status" value="1"/>
</dbReference>
<evidence type="ECO:0000256" key="1">
    <source>
        <dbReference type="ARBA" id="ARBA00022441"/>
    </source>
</evidence>
<sequence length="153" mass="17308">QEVLSARIPFFHGLFNANMTECANGVVDLSSAFSDTGFSSLENLLQYAYTGCLAISELNVQDLMMGASFLSMDSILDECAEFMRRRMTIDNVFPLLFFCRDIGYKKIHNSILNFIDKNFVSISRTSGFRNLSVDDLVVVLQRDSLYVDKEDQV</sequence>
<reference evidence="5" key="1">
    <citation type="submission" date="2022-10" db="EMBL/GenBank/DDBJ databases">
        <title>Genome assembly of Pristionchus species.</title>
        <authorList>
            <person name="Yoshida K."/>
            <person name="Sommer R.J."/>
        </authorList>
    </citation>
    <scope>NUCLEOTIDE SEQUENCE [LARGE SCALE GENOMIC DNA]</scope>
    <source>
        <strain evidence="5">RS5460</strain>
    </source>
</reference>
<dbReference type="PROSITE" id="PS50097">
    <property type="entry name" value="BTB"/>
    <property type="match status" value="1"/>
</dbReference>
<dbReference type="AlphaFoldDB" id="A0AAN5CRJ8"/>
<evidence type="ECO:0000313" key="5">
    <source>
        <dbReference type="Proteomes" id="UP001328107"/>
    </source>
</evidence>
<dbReference type="Pfam" id="PF07707">
    <property type="entry name" value="BACK"/>
    <property type="match status" value="1"/>
</dbReference>
<evidence type="ECO:0000256" key="2">
    <source>
        <dbReference type="ARBA" id="ARBA00022737"/>
    </source>
</evidence>
<dbReference type="InterPro" id="IPR000210">
    <property type="entry name" value="BTB/POZ_dom"/>
</dbReference>
<keyword evidence="1" id="KW-0880">Kelch repeat</keyword>
<dbReference type="PANTHER" id="PTHR24412:SF497">
    <property type="entry name" value="KELCH-LIKE PROTEIN 18"/>
    <property type="match status" value="1"/>
</dbReference>
<protein>
    <recommendedName>
        <fullName evidence="3">BTB domain-containing protein</fullName>
    </recommendedName>
</protein>
<dbReference type="Pfam" id="PF00651">
    <property type="entry name" value="BTB"/>
    <property type="match status" value="1"/>
</dbReference>
<feature type="non-terminal residue" evidence="4">
    <location>
        <position position="1"/>
    </location>
</feature>
<dbReference type="SUPFAM" id="SSF54695">
    <property type="entry name" value="POZ domain"/>
    <property type="match status" value="1"/>
</dbReference>
<proteinExistence type="predicted"/>
<organism evidence="4 5">
    <name type="scientific">Pristionchus mayeri</name>
    <dbReference type="NCBI Taxonomy" id="1317129"/>
    <lineage>
        <taxon>Eukaryota</taxon>
        <taxon>Metazoa</taxon>
        <taxon>Ecdysozoa</taxon>
        <taxon>Nematoda</taxon>
        <taxon>Chromadorea</taxon>
        <taxon>Rhabditida</taxon>
        <taxon>Rhabditina</taxon>
        <taxon>Diplogasteromorpha</taxon>
        <taxon>Diplogasteroidea</taxon>
        <taxon>Neodiplogasteridae</taxon>
        <taxon>Pristionchus</taxon>
    </lineage>
</organism>
<dbReference type="EMBL" id="BTRK01000004">
    <property type="protein sequence ID" value="GMR49044.1"/>
    <property type="molecule type" value="Genomic_DNA"/>
</dbReference>
<dbReference type="InterPro" id="IPR011333">
    <property type="entry name" value="SKP1/BTB/POZ_sf"/>
</dbReference>
<keyword evidence="2" id="KW-0677">Repeat</keyword>